<keyword evidence="1" id="KW-0472">Membrane</keyword>
<dbReference type="AlphaFoldDB" id="A0A1G7QKZ8"/>
<organism evidence="2 3">
    <name type="scientific">Thermoanaerobacter thermohydrosulfuricus</name>
    <name type="common">Clostridium thermohydrosulfuricum</name>
    <dbReference type="NCBI Taxonomy" id="1516"/>
    <lineage>
        <taxon>Bacteria</taxon>
        <taxon>Bacillati</taxon>
        <taxon>Bacillota</taxon>
        <taxon>Clostridia</taxon>
        <taxon>Thermoanaerobacterales</taxon>
        <taxon>Thermoanaerobacteraceae</taxon>
        <taxon>Thermoanaerobacter</taxon>
    </lineage>
</organism>
<dbReference type="Gene3D" id="2.40.50.660">
    <property type="match status" value="1"/>
</dbReference>
<keyword evidence="1" id="KW-0812">Transmembrane</keyword>
<keyword evidence="1" id="KW-1133">Transmembrane helix</keyword>
<protein>
    <recommendedName>
        <fullName evidence="4">DUF2500 domain-containing protein</fullName>
    </recommendedName>
</protein>
<dbReference type="Pfam" id="PF10694">
    <property type="entry name" value="DUF2500"/>
    <property type="match status" value="1"/>
</dbReference>
<dbReference type="RefSeq" id="WP_004399978.1">
    <property type="nucleotide sequence ID" value="NZ_FNBS01000036.1"/>
</dbReference>
<evidence type="ECO:0008006" key="4">
    <source>
        <dbReference type="Google" id="ProtNLM"/>
    </source>
</evidence>
<evidence type="ECO:0000313" key="2">
    <source>
        <dbReference type="EMBL" id="SDF99155.1"/>
    </source>
</evidence>
<name>A0A1G7QKZ8_THETY</name>
<evidence type="ECO:0000313" key="3">
    <source>
        <dbReference type="Proteomes" id="UP000183404"/>
    </source>
</evidence>
<feature type="transmembrane region" description="Helical" evidence="1">
    <location>
        <begin position="12"/>
        <end position="35"/>
    </location>
</feature>
<dbReference type="EMBL" id="FNBS01000036">
    <property type="protein sequence ID" value="SDF99155.1"/>
    <property type="molecule type" value="Genomic_DNA"/>
</dbReference>
<proteinExistence type="predicted"/>
<gene>
    <name evidence="2" type="ORF">SAMN04244560_01595</name>
</gene>
<accession>A0A1G7QKZ8</accession>
<dbReference type="InterPro" id="IPR019635">
    <property type="entry name" value="DUF2500"/>
</dbReference>
<evidence type="ECO:0000256" key="1">
    <source>
        <dbReference type="SAM" id="Phobius"/>
    </source>
</evidence>
<sequence length="123" mass="14657">MFDNFDRWDWFVAAHSIFIALIFLIIFVVILYTIIRSISEWRYNSSQPRLTAIAKVVSKRTEFSNHLHENTYHGYTEYFVTFEFETGDRQEFKVDGEIYGYLAEGDKGKLTFQGRKFLGFERN</sequence>
<reference evidence="2 3" key="1">
    <citation type="submission" date="2016-10" db="EMBL/GenBank/DDBJ databases">
        <authorList>
            <person name="de Groot N.N."/>
        </authorList>
    </citation>
    <scope>NUCLEOTIDE SEQUENCE [LARGE SCALE GENOMIC DNA]</scope>
    <source>
        <strain evidence="2 3">DSM 569</strain>
    </source>
</reference>
<dbReference type="Proteomes" id="UP000183404">
    <property type="component" value="Unassembled WGS sequence"/>
</dbReference>